<dbReference type="InterPro" id="IPR036130">
    <property type="entry name" value="Pyridoxine-5'_phos_synth"/>
</dbReference>
<evidence type="ECO:0000256" key="3">
    <source>
        <dbReference type="ARBA" id="ARBA00023096"/>
    </source>
</evidence>
<dbReference type="UniPathway" id="UPA00244">
    <property type="reaction ID" value="UER00313"/>
</dbReference>
<feature type="binding site" evidence="4">
    <location>
        <position position="44"/>
    </location>
    <ligand>
        <name>1-deoxy-D-xylulose 5-phosphate</name>
        <dbReference type="ChEBI" id="CHEBI:57792"/>
    </ligand>
</feature>
<dbReference type="EC" id="2.6.99.2" evidence="4 5"/>
<feature type="active site" description="Proton donor" evidence="4">
    <location>
        <position position="213"/>
    </location>
</feature>
<evidence type="ECO:0000313" key="7">
    <source>
        <dbReference type="Proteomes" id="UP000029920"/>
    </source>
</evidence>
<dbReference type="GO" id="GO:0005829">
    <property type="term" value="C:cytosol"/>
    <property type="evidence" value="ECO:0007669"/>
    <property type="project" value="TreeGrafter"/>
</dbReference>
<comment type="caution">
    <text evidence="6">The sequence shown here is derived from an EMBL/GenBank/DDBJ whole genome shotgun (WGS) entry which is preliminary data.</text>
</comment>
<dbReference type="AlphaFoldDB" id="A0A4U8UIS6"/>
<feature type="binding site" evidence="4">
    <location>
        <position position="17"/>
    </location>
    <ligand>
        <name>3-amino-2-oxopropyl phosphate</name>
        <dbReference type="ChEBI" id="CHEBI:57279"/>
    </ligand>
</feature>
<evidence type="ECO:0000256" key="5">
    <source>
        <dbReference type="NCBIfam" id="TIGR00559"/>
    </source>
</evidence>
<dbReference type="Gene3D" id="3.20.20.70">
    <property type="entry name" value="Aldolase class I"/>
    <property type="match status" value="1"/>
</dbReference>
<evidence type="ECO:0000256" key="4">
    <source>
        <dbReference type="HAMAP-Rule" id="MF_00279"/>
    </source>
</evidence>
<feature type="active site" description="Proton acceptor" evidence="4">
    <location>
        <position position="42"/>
    </location>
</feature>
<comment type="similarity">
    <text evidence="4">Belongs to the PNP synthase family.</text>
</comment>
<keyword evidence="1 4" id="KW-0963">Cytoplasm</keyword>
<proteinExistence type="inferred from homology"/>
<dbReference type="PANTHER" id="PTHR30456">
    <property type="entry name" value="PYRIDOXINE 5'-PHOSPHATE SYNTHASE"/>
    <property type="match status" value="1"/>
</dbReference>
<dbReference type="PANTHER" id="PTHR30456:SF0">
    <property type="entry name" value="PYRIDOXINE 5'-PHOSPHATE SYNTHASE"/>
    <property type="match status" value="1"/>
</dbReference>
<dbReference type="Proteomes" id="UP000029920">
    <property type="component" value="Unassembled WGS sequence"/>
</dbReference>
<accession>A0A4U8UIS6</accession>
<dbReference type="InterPro" id="IPR004569">
    <property type="entry name" value="PyrdxlP_synth_PdxJ"/>
</dbReference>
<dbReference type="GO" id="GO:0033856">
    <property type="term" value="F:pyridoxine 5'-phosphate synthase activity"/>
    <property type="evidence" value="ECO:0007669"/>
    <property type="project" value="UniProtKB-UniRule"/>
</dbReference>
<dbReference type="CDD" id="cd00003">
    <property type="entry name" value="PNPsynthase"/>
    <property type="match status" value="1"/>
</dbReference>
<comment type="pathway">
    <text evidence="4">Cofactor biosynthesis; pyridoxine 5'-phosphate biosynthesis; pyridoxine 5'-phosphate from D-erythrose 4-phosphate: step 5/5.</text>
</comment>
<dbReference type="RefSeq" id="WP_034553437.1">
    <property type="nucleotide sequence ID" value="NZ_JRPC02000002.1"/>
</dbReference>
<dbReference type="NCBIfam" id="NF003625">
    <property type="entry name" value="PRK05265.1-3"/>
    <property type="match status" value="1"/>
</dbReference>
<comment type="subunit">
    <text evidence="4">Homooctamer; tetramer of dimers.</text>
</comment>
<dbReference type="NCBIfam" id="NF003627">
    <property type="entry name" value="PRK05265.1-5"/>
    <property type="match status" value="1"/>
</dbReference>
<comment type="function">
    <text evidence="4">Catalyzes the complicated ring closure reaction between the two acyclic compounds 1-deoxy-D-xylulose-5-phosphate (DXP) and 3-amino-2-oxopropyl phosphate (1-amino-acetone-3-phosphate or AAP) to form pyridoxine 5'-phosphate (PNP) and inorganic phosphate.</text>
</comment>
<name>A0A4U8UIS6_9HELI</name>
<keyword evidence="3 4" id="KW-0664">Pyridoxine biosynthesis</keyword>
<comment type="catalytic activity">
    <reaction evidence="4">
        <text>3-amino-2-oxopropyl phosphate + 1-deoxy-D-xylulose 5-phosphate = pyridoxine 5'-phosphate + phosphate + 2 H2O + H(+)</text>
        <dbReference type="Rhea" id="RHEA:15265"/>
        <dbReference type="ChEBI" id="CHEBI:15377"/>
        <dbReference type="ChEBI" id="CHEBI:15378"/>
        <dbReference type="ChEBI" id="CHEBI:43474"/>
        <dbReference type="ChEBI" id="CHEBI:57279"/>
        <dbReference type="ChEBI" id="CHEBI:57792"/>
        <dbReference type="ChEBI" id="CHEBI:58589"/>
        <dbReference type="EC" id="2.6.99.2"/>
    </reaction>
</comment>
<dbReference type="EMBL" id="JRPC02000002">
    <property type="protein sequence ID" value="TLE17007.1"/>
    <property type="molecule type" value="Genomic_DNA"/>
</dbReference>
<feature type="binding site" evidence="4">
    <location>
        <position position="49"/>
    </location>
    <ligand>
        <name>1-deoxy-D-xylulose 5-phosphate</name>
        <dbReference type="ChEBI" id="CHEBI:57792"/>
    </ligand>
</feature>
<feature type="binding site" evidence="4">
    <location>
        <position position="214"/>
    </location>
    <ligand>
        <name>3-amino-2-oxopropyl phosphate</name>
        <dbReference type="ChEBI" id="CHEBI:57279"/>
    </ligand>
</feature>
<comment type="subcellular location">
    <subcellularLocation>
        <location evidence="4">Cytoplasm</location>
    </subcellularLocation>
</comment>
<dbReference type="InterPro" id="IPR013785">
    <property type="entry name" value="Aldolase_TIM"/>
</dbReference>
<dbReference type="NCBIfam" id="TIGR00559">
    <property type="entry name" value="pdxJ"/>
    <property type="match status" value="1"/>
</dbReference>
<sequence>MLLGVNIDHIATLREARAINDPDPLEAIFIAKRAGAHQITIHLREDRRHIHDLDIQNILQSSFLPVNIECSINPQIIESLLNLKPQRITLVPENREEITTEGGLDIQANLQRIQEIIQAFHCIGTEVSLFIDTDIAQICAAKEVRAEMIELHTGTYANLHLMLFSNLPRTQHSLKSLEIPRASLKELYEKSIQDLQNAAKEAKWLGLEVAAGHGLNYHNLKPILKIPEIFELNIGQSIIARAIFSGLEQAIKDMLTLMQNKEAKD</sequence>
<dbReference type="HAMAP" id="MF_00279">
    <property type="entry name" value="PdxJ"/>
    <property type="match status" value="1"/>
</dbReference>
<feature type="binding site" evidence="4">
    <location>
        <position position="99"/>
    </location>
    <ligand>
        <name>1-deoxy-D-xylulose 5-phosphate</name>
        <dbReference type="ChEBI" id="CHEBI:57792"/>
    </ligand>
</feature>
<dbReference type="SUPFAM" id="SSF63892">
    <property type="entry name" value="Pyridoxine 5'-phosphate synthase"/>
    <property type="match status" value="1"/>
</dbReference>
<reference evidence="6 7" key="1">
    <citation type="journal article" date="2014" name="Genome Announc.">
        <title>Draft genome sequences of eight enterohepatic helicobacter species isolated from both laboratory and wild rodents.</title>
        <authorList>
            <person name="Sheh A."/>
            <person name="Shen Z."/>
            <person name="Fox J.G."/>
        </authorList>
    </citation>
    <scope>NUCLEOTIDE SEQUENCE [LARGE SCALE GENOMIC DNA]</scope>
    <source>
        <strain evidence="6 7">MIT-03-7007</strain>
    </source>
</reference>
<dbReference type="GO" id="GO:0008615">
    <property type="term" value="P:pyridoxine biosynthetic process"/>
    <property type="evidence" value="ECO:0007669"/>
    <property type="project" value="UniProtKB-UniRule"/>
</dbReference>
<keyword evidence="7" id="KW-1185">Reference proteome</keyword>
<protein>
    <recommendedName>
        <fullName evidence="4 5">Pyridoxine 5'-phosphate synthase</fullName>
        <shortName evidence="4">PNP synthase</shortName>
        <ecNumber evidence="4 5">2.6.99.2</ecNumber>
    </recommendedName>
</protein>
<evidence type="ECO:0000313" key="6">
    <source>
        <dbReference type="EMBL" id="TLE17007.1"/>
    </source>
</evidence>
<dbReference type="Pfam" id="PF03740">
    <property type="entry name" value="PdxJ"/>
    <property type="match status" value="1"/>
</dbReference>
<feature type="binding site" evidence="4">
    <location>
        <begin position="235"/>
        <end position="236"/>
    </location>
    <ligand>
        <name>3-amino-2-oxopropyl phosphate</name>
        <dbReference type="ChEBI" id="CHEBI:57279"/>
    </ligand>
</feature>
<evidence type="ECO:0000256" key="1">
    <source>
        <dbReference type="ARBA" id="ARBA00022490"/>
    </source>
</evidence>
<feature type="site" description="Transition state stabilizer" evidence="4">
    <location>
        <position position="150"/>
    </location>
</feature>
<feature type="active site" description="Proton acceptor" evidence="4">
    <location>
        <position position="69"/>
    </location>
</feature>
<feature type="binding site" evidence="4">
    <location>
        <position position="6"/>
    </location>
    <ligand>
        <name>3-amino-2-oxopropyl phosphate</name>
        <dbReference type="ChEBI" id="CHEBI:57279"/>
    </ligand>
</feature>
<organism evidence="6 7">
    <name type="scientific">Helicobacter apodemus</name>
    <dbReference type="NCBI Taxonomy" id="135569"/>
    <lineage>
        <taxon>Bacteria</taxon>
        <taxon>Pseudomonadati</taxon>
        <taxon>Campylobacterota</taxon>
        <taxon>Epsilonproteobacteria</taxon>
        <taxon>Campylobacterales</taxon>
        <taxon>Helicobacteraceae</taxon>
        <taxon>Helicobacter</taxon>
    </lineage>
</organism>
<feature type="binding site" evidence="4">
    <location>
        <begin position="8"/>
        <end position="9"/>
    </location>
    <ligand>
        <name>1-deoxy-D-xylulose 5-phosphate</name>
        <dbReference type="ChEBI" id="CHEBI:57792"/>
    </ligand>
</feature>
<evidence type="ECO:0000256" key="2">
    <source>
        <dbReference type="ARBA" id="ARBA00022679"/>
    </source>
</evidence>
<gene>
    <name evidence="4" type="primary">pdxJ</name>
    <name evidence="6" type="ORF">LS72_001075</name>
</gene>
<keyword evidence="2 4" id="KW-0808">Transferase</keyword>